<dbReference type="SMART" id="SM00020">
    <property type="entry name" value="Tryp_SPc"/>
    <property type="match status" value="1"/>
</dbReference>
<reference evidence="4 5" key="1">
    <citation type="journal article" date="2016" name="Nat. Commun.">
        <title>Extremotolerant tardigrade genome and improved radiotolerance of human cultured cells by tardigrade-unique protein.</title>
        <authorList>
            <person name="Hashimoto T."/>
            <person name="Horikawa D.D."/>
            <person name="Saito Y."/>
            <person name="Kuwahara H."/>
            <person name="Kozuka-Hata H."/>
            <person name="Shin-I T."/>
            <person name="Minakuchi Y."/>
            <person name="Ohishi K."/>
            <person name="Motoyama A."/>
            <person name="Aizu T."/>
            <person name="Enomoto A."/>
            <person name="Kondo K."/>
            <person name="Tanaka S."/>
            <person name="Hara Y."/>
            <person name="Koshikawa S."/>
            <person name="Sagara H."/>
            <person name="Miura T."/>
            <person name="Yokobori S."/>
            <person name="Miyagawa K."/>
            <person name="Suzuki Y."/>
            <person name="Kubo T."/>
            <person name="Oyama M."/>
            <person name="Kohara Y."/>
            <person name="Fujiyama A."/>
            <person name="Arakawa K."/>
            <person name="Katayama T."/>
            <person name="Toyoda A."/>
            <person name="Kunieda T."/>
        </authorList>
    </citation>
    <scope>NUCLEOTIDE SEQUENCE [LARGE SCALE GENOMIC DNA]</scope>
    <source>
        <strain evidence="4 5">YOKOZUNA-1</strain>
    </source>
</reference>
<feature type="domain" description="Peptidase S1" evidence="3">
    <location>
        <begin position="167"/>
        <end position="440"/>
    </location>
</feature>
<dbReference type="SUPFAM" id="SSF50494">
    <property type="entry name" value="Trypsin-like serine proteases"/>
    <property type="match status" value="1"/>
</dbReference>
<keyword evidence="2" id="KW-0732">Signal</keyword>
<evidence type="ECO:0000313" key="4">
    <source>
        <dbReference type="EMBL" id="GAU91863.1"/>
    </source>
</evidence>
<accession>A0A1D1UZH4</accession>
<dbReference type="GO" id="GO:0004252">
    <property type="term" value="F:serine-type endopeptidase activity"/>
    <property type="evidence" value="ECO:0007669"/>
    <property type="project" value="InterPro"/>
</dbReference>
<evidence type="ECO:0000313" key="5">
    <source>
        <dbReference type="Proteomes" id="UP000186922"/>
    </source>
</evidence>
<keyword evidence="1" id="KW-1015">Disulfide bond</keyword>
<keyword evidence="5" id="KW-1185">Reference proteome</keyword>
<dbReference type="InterPro" id="IPR018114">
    <property type="entry name" value="TRYPSIN_HIS"/>
</dbReference>
<dbReference type="OrthoDB" id="414661at2759"/>
<sequence length="441" mass="48148">MWPLICLLLPVLTSGQAFKWDILPRLSKYPYFLSLGIPDPVLDQANLPPGDDSITSGRERETQLLSQFAKKTPQASSEIFNLSSNKSCVALKARRQMEGTCTGVFDVVVARRCAGLKLIKSPDCPESEVCCYDPQSSPERKSFSVLDRSACGVRRTPELVTRDLKMTYSGELQVTHRLQQRLLEELTAPNEICWQAAITIDGNYACSGAIINSQHILTAAHCLQEVNDVRRLRVLIGTSDLSRLGSCSASLSVSKILFDNFYDPQTFAHDLAIVKLAKLIDDATCACRVCLPSTDTDALLDDGNLRCIATGYRKAAAGRTTISTERIALSRNNHCGSRLNLAPALTDFLAQVDNSLLCGVSVGSENTTDRAEKACSNQDTGSPLACQLDRSPAHTLIGLSSWRLPCEENAVQIDMSKSSQAPTIYAKVASALQWISEKSRL</sequence>
<proteinExistence type="predicted"/>
<feature type="chain" id="PRO_5008897839" description="Peptidase S1 domain-containing protein" evidence="2">
    <location>
        <begin position="18"/>
        <end position="441"/>
    </location>
</feature>
<dbReference type="Proteomes" id="UP000186922">
    <property type="component" value="Unassembled WGS sequence"/>
</dbReference>
<evidence type="ECO:0000259" key="3">
    <source>
        <dbReference type="PROSITE" id="PS50240"/>
    </source>
</evidence>
<dbReference type="Gene3D" id="2.40.10.10">
    <property type="entry name" value="Trypsin-like serine proteases"/>
    <property type="match status" value="1"/>
</dbReference>
<dbReference type="EMBL" id="BDGG01000002">
    <property type="protein sequence ID" value="GAU91863.1"/>
    <property type="molecule type" value="Genomic_DNA"/>
</dbReference>
<gene>
    <name evidence="4" type="primary">RvY_04041-1</name>
    <name evidence="4" type="synonym">RvY_04041.1</name>
    <name evidence="4" type="ORF">RvY_04041</name>
</gene>
<dbReference type="InterPro" id="IPR043504">
    <property type="entry name" value="Peptidase_S1_PA_chymotrypsin"/>
</dbReference>
<protein>
    <recommendedName>
        <fullName evidence="3">Peptidase S1 domain-containing protein</fullName>
    </recommendedName>
</protein>
<dbReference type="Pfam" id="PF00089">
    <property type="entry name" value="Trypsin"/>
    <property type="match status" value="1"/>
</dbReference>
<dbReference type="InterPro" id="IPR001314">
    <property type="entry name" value="Peptidase_S1A"/>
</dbReference>
<organism evidence="4 5">
    <name type="scientific">Ramazzottius varieornatus</name>
    <name type="common">Water bear</name>
    <name type="synonym">Tardigrade</name>
    <dbReference type="NCBI Taxonomy" id="947166"/>
    <lineage>
        <taxon>Eukaryota</taxon>
        <taxon>Metazoa</taxon>
        <taxon>Ecdysozoa</taxon>
        <taxon>Tardigrada</taxon>
        <taxon>Eutardigrada</taxon>
        <taxon>Parachela</taxon>
        <taxon>Hypsibioidea</taxon>
        <taxon>Ramazzottiidae</taxon>
        <taxon>Ramazzottius</taxon>
    </lineage>
</organism>
<dbReference type="GO" id="GO:0006508">
    <property type="term" value="P:proteolysis"/>
    <property type="evidence" value="ECO:0007669"/>
    <property type="project" value="InterPro"/>
</dbReference>
<dbReference type="AlphaFoldDB" id="A0A1D1UZH4"/>
<dbReference type="PANTHER" id="PTHR24258:SF140">
    <property type="entry name" value="BCDNA.GH08420-RELATED"/>
    <property type="match status" value="1"/>
</dbReference>
<dbReference type="PROSITE" id="PS00134">
    <property type="entry name" value="TRYPSIN_HIS"/>
    <property type="match status" value="1"/>
</dbReference>
<name>A0A1D1UZH4_RAMVA</name>
<evidence type="ECO:0000256" key="2">
    <source>
        <dbReference type="SAM" id="SignalP"/>
    </source>
</evidence>
<dbReference type="InterPro" id="IPR001254">
    <property type="entry name" value="Trypsin_dom"/>
</dbReference>
<dbReference type="PROSITE" id="PS50240">
    <property type="entry name" value="TRYPSIN_DOM"/>
    <property type="match status" value="1"/>
</dbReference>
<comment type="caution">
    <text evidence="4">The sequence shown here is derived from an EMBL/GenBank/DDBJ whole genome shotgun (WGS) entry which is preliminary data.</text>
</comment>
<dbReference type="InterPro" id="IPR009003">
    <property type="entry name" value="Peptidase_S1_PA"/>
</dbReference>
<feature type="signal peptide" evidence="2">
    <location>
        <begin position="1"/>
        <end position="17"/>
    </location>
</feature>
<dbReference type="STRING" id="947166.A0A1D1UZH4"/>
<dbReference type="PANTHER" id="PTHR24258">
    <property type="entry name" value="SERINE PROTEASE-RELATED"/>
    <property type="match status" value="1"/>
</dbReference>
<evidence type="ECO:0000256" key="1">
    <source>
        <dbReference type="ARBA" id="ARBA00023157"/>
    </source>
</evidence>
<dbReference type="FunFam" id="2.40.10.10:FF:000068">
    <property type="entry name" value="transmembrane protease serine 2"/>
    <property type="match status" value="1"/>
</dbReference>
<dbReference type="PRINTS" id="PR00722">
    <property type="entry name" value="CHYMOTRYPSIN"/>
</dbReference>